<gene>
    <name evidence="1" type="ORF">PVL29_016025</name>
</gene>
<organism evidence="1 2">
    <name type="scientific">Vitis rotundifolia</name>
    <name type="common">Muscadine grape</name>
    <dbReference type="NCBI Taxonomy" id="103349"/>
    <lineage>
        <taxon>Eukaryota</taxon>
        <taxon>Viridiplantae</taxon>
        <taxon>Streptophyta</taxon>
        <taxon>Embryophyta</taxon>
        <taxon>Tracheophyta</taxon>
        <taxon>Spermatophyta</taxon>
        <taxon>Magnoliopsida</taxon>
        <taxon>eudicotyledons</taxon>
        <taxon>Gunneridae</taxon>
        <taxon>Pentapetalae</taxon>
        <taxon>rosids</taxon>
        <taxon>Vitales</taxon>
        <taxon>Vitaceae</taxon>
        <taxon>Viteae</taxon>
        <taxon>Vitis</taxon>
    </lineage>
</organism>
<accession>A0AA39DKZ1</accession>
<dbReference type="EMBL" id="JARBHA010000012">
    <property type="protein sequence ID" value="KAJ9687370.1"/>
    <property type="molecule type" value="Genomic_DNA"/>
</dbReference>
<protein>
    <submittedName>
        <fullName evidence="1">Uncharacterized protein</fullName>
    </submittedName>
</protein>
<name>A0AA39DKZ1_VITRO</name>
<evidence type="ECO:0000313" key="2">
    <source>
        <dbReference type="Proteomes" id="UP001168098"/>
    </source>
</evidence>
<comment type="caution">
    <text evidence="1">The sequence shown here is derived from an EMBL/GenBank/DDBJ whole genome shotgun (WGS) entry which is preliminary data.</text>
</comment>
<dbReference type="Proteomes" id="UP001168098">
    <property type="component" value="Unassembled WGS sequence"/>
</dbReference>
<reference evidence="1 2" key="1">
    <citation type="journal article" date="2023" name="BMC Biotechnol.">
        <title>Vitis rotundifolia cv Carlos genome sequencing.</title>
        <authorList>
            <person name="Huff M."/>
            <person name="Hulse-Kemp A."/>
            <person name="Scheffler B."/>
            <person name="Youngblood R."/>
            <person name="Simpson S."/>
            <person name="Babiker E."/>
            <person name="Staton M."/>
        </authorList>
    </citation>
    <scope>NUCLEOTIDE SEQUENCE [LARGE SCALE GENOMIC DNA]</scope>
    <source>
        <tissue evidence="1">Leaf</tissue>
    </source>
</reference>
<proteinExistence type="predicted"/>
<sequence>MPLKMEFALAALISFHFHSCVQSRLRWHRMGINIYPSSSLLGSIKGQVYALTNPLQLSSLLMVLLEWHRILIVELQARIHTC</sequence>
<evidence type="ECO:0000313" key="1">
    <source>
        <dbReference type="EMBL" id="KAJ9687370.1"/>
    </source>
</evidence>
<keyword evidence="2" id="KW-1185">Reference proteome</keyword>
<dbReference type="AlphaFoldDB" id="A0AA39DKZ1"/>